<feature type="compositionally biased region" description="Basic residues" evidence="1">
    <location>
        <begin position="190"/>
        <end position="209"/>
    </location>
</feature>
<comment type="caution">
    <text evidence="2">The sequence shown here is derived from an EMBL/GenBank/DDBJ whole genome shotgun (WGS) entry which is preliminary data.</text>
</comment>
<dbReference type="AlphaFoldDB" id="D5RTR6"/>
<dbReference type="EMBL" id="ADVL01000829">
    <property type="protein sequence ID" value="EFH09303.1"/>
    <property type="molecule type" value="Genomic_DNA"/>
</dbReference>
<protein>
    <submittedName>
        <fullName evidence="2">Uncharacterized protein</fullName>
    </submittedName>
</protein>
<feature type="region of interest" description="Disordered" evidence="1">
    <location>
        <begin position="105"/>
        <end position="126"/>
    </location>
</feature>
<sequence length="252" mass="27113">QPVPLAVEHAHQLRRRLRGPRRLARGGQAAQHGQRILRPALLLQRQHIHQVQLVRAEAGVADAVDVDHALRAAVQRQHEAVEREGGAGHAQLAIERGDLRLGAQPAAEADRPGPHAPEQRGLQRRQGGALRRFIGGGVVHGASPAAAIMILIIIRITTGICHLPQGRLGTRAGPRLLLAHASHALPQSRGRGRIPFRRAAGRSAPRRGPRSAPLRGQGRGAARRAAPAHGAGHHRRRRRHGGPHRPGPGRAR</sequence>
<feature type="non-terminal residue" evidence="2">
    <location>
        <position position="1"/>
    </location>
</feature>
<feature type="non-terminal residue" evidence="2">
    <location>
        <position position="252"/>
    </location>
</feature>
<feature type="compositionally biased region" description="Basic residues" evidence="1">
    <location>
        <begin position="231"/>
        <end position="243"/>
    </location>
</feature>
<evidence type="ECO:0000256" key="1">
    <source>
        <dbReference type="SAM" id="MobiDB-lite"/>
    </source>
</evidence>
<dbReference type="Proteomes" id="UP000005324">
    <property type="component" value="Unassembled WGS sequence"/>
</dbReference>
<name>D5RTR6_9PROT</name>
<gene>
    <name evidence="2" type="ORF">HMPREF0731_4478</name>
</gene>
<proteinExistence type="predicted"/>
<evidence type="ECO:0000313" key="3">
    <source>
        <dbReference type="Proteomes" id="UP000005324"/>
    </source>
</evidence>
<organism evidence="2 3">
    <name type="scientific">Pseudoroseomonas cervicalis ATCC 49957</name>
    <dbReference type="NCBI Taxonomy" id="525371"/>
    <lineage>
        <taxon>Bacteria</taxon>
        <taxon>Pseudomonadati</taxon>
        <taxon>Pseudomonadota</taxon>
        <taxon>Alphaproteobacteria</taxon>
        <taxon>Acetobacterales</taxon>
        <taxon>Roseomonadaceae</taxon>
        <taxon>Roseomonas</taxon>
    </lineage>
</organism>
<feature type="region of interest" description="Disordered" evidence="1">
    <location>
        <begin position="183"/>
        <end position="252"/>
    </location>
</feature>
<evidence type="ECO:0000313" key="2">
    <source>
        <dbReference type="EMBL" id="EFH09303.1"/>
    </source>
</evidence>
<reference evidence="2 3" key="1">
    <citation type="submission" date="2010-04" db="EMBL/GenBank/DDBJ databases">
        <authorList>
            <person name="Qin X."/>
            <person name="Bachman B."/>
            <person name="Battles P."/>
            <person name="Bell A."/>
            <person name="Bess C."/>
            <person name="Bickham C."/>
            <person name="Chaboub L."/>
            <person name="Chen D."/>
            <person name="Coyle M."/>
            <person name="Deiros D.R."/>
            <person name="Dinh H."/>
            <person name="Forbes L."/>
            <person name="Fowler G."/>
            <person name="Francisco L."/>
            <person name="Fu Q."/>
            <person name="Gubbala S."/>
            <person name="Hale W."/>
            <person name="Han Y."/>
            <person name="Hemphill L."/>
            <person name="Highlander S.K."/>
            <person name="Hirani K."/>
            <person name="Hogues M."/>
            <person name="Jackson L."/>
            <person name="Jakkamsetti A."/>
            <person name="Javaid M."/>
            <person name="Jiang H."/>
            <person name="Korchina V."/>
            <person name="Kovar C."/>
            <person name="Lara F."/>
            <person name="Lee S."/>
            <person name="Mata R."/>
            <person name="Mathew T."/>
            <person name="Moen C."/>
            <person name="Morales K."/>
            <person name="Munidasa M."/>
            <person name="Nazareth L."/>
            <person name="Ngo R."/>
            <person name="Nguyen L."/>
            <person name="Okwuonu G."/>
            <person name="Ongeri F."/>
            <person name="Patil S."/>
            <person name="Petrosino J."/>
            <person name="Pham C."/>
            <person name="Pham P."/>
            <person name="Pu L.-L."/>
            <person name="Puazo M."/>
            <person name="Raj R."/>
            <person name="Reid J."/>
            <person name="Rouhana J."/>
            <person name="Saada N."/>
            <person name="Shang Y."/>
            <person name="Simmons D."/>
            <person name="Thornton R."/>
            <person name="Warren J."/>
            <person name="Weissenberger G."/>
            <person name="Zhang J."/>
            <person name="Zhang L."/>
            <person name="Zhou C."/>
            <person name="Zhu D."/>
            <person name="Muzny D."/>
            <person name="Worley K."/>
            <person name="Gibbs R."/>
        </authorList>
    </citation>
    <scope>NUCLEOTIDE SEQUENCE [LARGE SCALE GENOMIC DNA]</scope>
    <source>
        <strain evidence="2 3">ATCC 49957</strain>
    </source>
</reference>
<keyword evidence="3" id="KW-1185">Reference proteome</keyword>
<accession>D5RTR6</accession>